<accession>A0A233VX64</accession>
<gene>
    <name evidence="2" type="ORF">B9N56_06950</name>
</gene>
<sequence length="241" mass="27217">MKALIINELEKIIKSKIGYVFLLSAGLLIWMNITMYDPKEGVWNIDSFYTFPASLLDIYMQILIFFIPILANTLVTKDLVAGTMKLSILKEPSRIKNLVSKQIAFIIFCIMATTIFVLLCYLFGILYFKNMSDLSLIRPGFTKASDLIYTFLTYGKILLPTITYGLLSMSIGLFIENVSLANIISIVGLIFFFNTSMGEKFTMIKNVSANEISILILASGILLALFLIISNIYLEKKDILY</sequence>
<keyword evidence="1" id="KW-0472">Membrane</keyword>
<keyword evidence="1" id="KW-0812">Transmembrane</keyword>
<evidence type="ECO:0000313" key="3">
    <source>
        <dbReference type="Proteomes" id="UP000215361"/>
    </source>
</evidence>
<dbReference type="AlphaFoldDB" id="A0A233VX64"/>
<name>A0A233VX64_FINMA</name>
<proteinExistence type="predicted"/>
<dbReference type="RefSeq" id="WP_094202855.1">
    <property type="nucleotide sequence ID" value="NZ_NDYI01000018.1"/>
</dbReference>
<evidence type="ECO:0000313" key="2">
    <source>
        <dbReference type="EMBL" id="OXZ36998.1"/>
    </source>
</evidence>
<dbReference type="EMBL" id="NDYI01000018">
    <property type="protein sequence ID" value="OXZ36998.1"/>
    <property type="molecule type" value="Genomic_DNA"/>
</dbReference>
<comment type="caution">
    <text evidence="2">The sequence shown here is derived from an EMBL/GenBank/DDBJ whole genome shotgun (WGS) entry which is preliminary data.</text>
</comment>
<dbReference type="PANTHER" id="PTHR37305">
    <property type="entry name" value="INTEGRAL MEMBRANE PROTEIN-RELATED"/>
    <property type="match status" value="1"/>
</dbReference>
<reference evidence="3" key="1">
    <citation type="submission" date="2017-04" db="EMBL/GenBank/DDBJ databases">
        <title>Finegoldia magna isolated from orthopedic joint implant-associated infections.</title>
        <authorList>
            <person name="Bjorklund S."/>
            <person name="Bruggemann H."/>
            <person name="Jensen A."/>
            <person name="Hellmark B."/>
            <person name="Soderquist B."/>
        </authorList>
    </citation>
    <scope>NUCLEOTIDE SEQUENCE [LARGE SCALE GENOMIC DNA]</scope>
    <source>
        <strain evidence="3">08T492</strain>
    </source>
</reference>
<organism evidence="2 3">
    <name type="scientific">Finegoldia magna</name>
    <name type="common">Peptostreptococcus magnus</name>
    <dbReference type="NCBI Taxonomy" id="1260"/>
    <lineage>
        <taxon>Bacteria</taxon>
        <taxon>Bacillati</taxon>
        <taxon>Bacillota</taxon>
        <taxon>Tissierellia</taxon>
        <taxon>Tissierellales</taxon>
        <taxon>Peptoniphilaceae</taxon>
        <taxon>Finegoldia</taxon>
    </lineage>
</organism>
<evidence type="ECO:0000256" key="1">
    <source>
        <dbReference type="SAM" id="Phobius"/>
    </source>
</evidence>
<keyword evidence="1" id="KW-1133">Transmembrane helix</keyword>
<feature type="transmembrane region" description="Helical" evidence="1">
    <location>
        <begin position="147"/>
        <end position="167"/>
    </location>
</feature>
<feature type="transmembrane region" description="Helical" evidence="1">
    <location>
        <begin position="103"/>
        <end position="127"/>
    </location>
</feature>
<dbReference type="Proteomes" id="UP000215361">
    <property type="component" value="Unassembled WGS sequence"/>
</dbReference>
<feature type="transmembrane region" description="Helical" evidence="1">
    <location>
        <begin position="213"/>
        <end position="234"/>
    </location>
</feature>
<feature type="transmembrane region" description="Helical" evidence="1">
    <location>
        <begin position="17"/>
        <end position="36"/>
    </location>
</feature>
<feature type="transmembrane region" description="Helical" evidence="1">
    <location>
        <begin position="56"/>
        <end position="75"/>
    </location>
</feature>
<feature type="transmembrane region" description="Helical" evidence="1">
    <location>
        <begin position="174"/>
        <end position="193"/>
    </location>
</feature>
<protein>
    <submittedName>
        <fullName evidence="2">Uncharacterized protein</fullName>
    </submittedName>
</protein>
<dbReference type="PANTHER" id="PTHR37305:SF1">
    <property type="entry name" value="MEMBRANE PROTEIN"/>
    <property type="match status" value="1"/>
</dbReference>